<evidence type="ECO:0000313" key="3">
    <source>
        <dbReference type="Proteomes" id="UP000526307"/>
    </source>
</evidence>
<dbReference type="Proteomes" id="UP000526307">
    <property type="component" value="Unassembled WGS sequence"/>
</dbReference>
<keyword evidence="1" id="KW-0472">Membrane</keyword>
<feature type="transmembrane region" description="Helical" evidence="1">
    <location>
        <begin position="48"/>
        <end position="69"/>
    </location>
</feature>
<sequence length="73" mass="7380">MGVLAAKLIAFVVGARQIIIALVAVALFINGAALIYPSERGKERAKDALPWVVGGCALALSAVAIAQSIGSGF</sequence>
<accession>A0A7Y9B0N0</accession>
<keyword evidence="3" id="KW-1185">Reference proteome</keyword>
<comment type="caution">
    <text evidence="2">The sequence shown here is derived from an EMBL/GenBank/DDBJ whole genome shotgun (WGS) entry which is preliminary data.</text>
</comment>
<reference evidence="2 3" key="1">
    <citation type="submission" date="2020-06" db="EMBL/GenBank/DDBJ databases">
        <title>Mogibacterium timidum strain W9173 genomic sequence.</title>
        <authorList>
            <person name="Wade W.G."/>
            <person name="Johnston C.D."/>
            <person name="Chen T."/>
            <person name="Dewhirst F.E."/>
        </authorList>
    </citation>
    <scope>NUCLEOTIDE SEQUENCE [LARGE SCALE GENOMIC DNA]</scope>
    <source>
        <strain evidence="2 3">W9173</strain>
    </source>
</reference>
<dbReference type="EMBL" id="JABXYR010000001">
    <property type="protein sequence ID" value="NWO23030.1"/>
    <property type="molecule type" value="Genomic_DNA"/>
</dbReference>
<dbReference type="AlphaFoldDB" id="A0A7Y9B0N0"/>
<gene>
    <name evidence="2" type="ORF">HW270_02905</name>
</gene>
<keyword evidence="1" id="KW-1133">Transmembrane helix</keyword>
<protein>
    <submittedName>
        <fullName evidence="2">Uncharacterized protein</fullName>
    </submittedName>
</protein>
<dbReference type="RefSeq" id="WP_178978260.1">
    <property type="nucleotide sequence ID" value="NZ_JABXYR010000001.1"/>
</dbReference>
<proteinExistence type="predicted"/>
<evidence type="ECO:0000313" key="2">
    <source>
        <dbReference type="EMBL" id="NWO23030.1"/>
    </source>
</evidence>
<name>A0A7Y9B0N0_9FIRM</name>
<organism evidence="2 3">
    <name type="scientific">Mogibacterium timidum</name>
    <dbReference type="NCBI Taxonomy" id="35519"/>
    <lineage>
        <taxon>Bacteria</taxon>
        <taxon>Bacillati</taxon>
        <taxon>Bacillota</taxon>
        <taxon>Clostridia</taxon>
        <taxon>Peptostreptococcales</taxon>
        <taxon>Anaerovoracaceae</taxon>
        <taxon>Mogibacterium</taxon>
    </lineage>
</organism>
<evidence type="ECO:0000256" key="1">
    <source>
        <dbReference type="SAM" id="Phobius"/>
    </source>
</evidence>
<feature type="transmembrane region" description="Helical" evidence="1">
    <location>
        <begin position="18"/>
        <end position="36"/>
    </location>
</feature>
<keyword evidence="1" id="KW-0812">Transmembrane</keyword>